<dbReference type="InterPro" id="IPR008928">
    <property type="entry name" value="6-hairpin_glycosidase_sf"/>
</dbReference>
<keyword evidence="1" id="KW-0472">Membrane</keyword>
<dbReference type="SUPFAM" id="SSF48208">
    <property type="entry name" value="Six-hairpin glycosidases"/>
    <property type="match status" value="1"/>
</dbReference>
<gene>
    <name evidence="2" type="ORF">P4H66_20530</name>
</gene>
<comment type="caution">
    <text evidence="2">The sequence shown here is derived from an EMBL/GenBank/DDBJ whole genome shotgun (WGS) entry which is preliminary data.</text>
</comment>
<sequence>MHKHRKQLTITGLILMAAAGMWLYWKEGQPQESPAQTEAFIQKYMTNPNGTLATYLQEGNSTNPEIAAGRESLSESLGFWMQYAVLKKDKTLFHQSTGVLEHYFLTSQQYLVWKLEPDGSSDIHTNALGDDLRVIGALLKAEQLWGTSSDREKAGTLTGTLLSSALVNGFMTDFHDFDRGESAQELSLAYIDSDALQQMQKAQLIDPAFYSKHIQPLENMPDDGAFYPKSFNVHHRQYTYDDSVNLIDQLLVGIHAAEIGREPEPLISFLKKEWSRTHKLYGRYDRATRVSSVEYESPSVYGLAVQLALEAKDKVWAGELYKHMLSLRDGDTEYPGGYVFDGNTHIFDNLLPLLAAELWIKHSQK</sequence>
<dbReference type="Proteomes" id="UP001344632">
    <property type="component" value="Unassembled WGS sequence"/>
</dbReference>
<dbReference type="RefSeq" id="WP_326089947.1">
    <property type="nucleotide sequence ID" value="NZ_JARLKZ010000015.1"/>
</dbReference>
<dbReference type="InterPro" id="IPR012341">
    <property type="entry name" value="6hp_glycosidase-like_sf"/>
</dbReference>
<feature type="transmembrane region" description="Helical" evidence="1">
    <location>
        <begin position="7"/>
        <end position="25"/>
    </location>
</feature>
<keyword evidence="1" id="KW-1133">Transmembrane helix</keyword>
<organism evidence="2 3">
    <name type="scientific">Paenibacillus dokdonensis</name>
    <dbReference type="NCBI Taxonomy" id="2567944"/>
    <lineage>
        <taxon>Bacteria</taxon>
        <taxon>Bacillati</taxon>
        <taxon>Bacillota</taxon>
        <taxon>Bacilli</taxon>
        <taxon>Bacillales</taxon>
        <taxon>Paenibacillaceae</taxon>
        <taxon>Paenibacillus</taxon>
    </lineage>
</organism>
<dbReference type="Gene3D" id="1.50.10.10">
    <property type="match status" value="1"/>
</dbReference>
<proteinExistence type="predicted"/>
<dbReference type="EMBL" id="JARLKZ010000015">
    <property type="protein sequence ID" value="MEC0242195.1"/>
    <property type="molecule type" value="Genomic_DNA"/>
</dbReference>
<protein>
    <submittedName>
        <fullName evidence="2">Glycosyl hydrolase</fullName>
    </submittedName>
</protein>
<keyword evidence="3" id="KW-1185">Reference proteome</keyword>
<evidence type="ECO:0000313" key="2">
    <source>
        <dbReference type="EMBL" id="MEC0242195.1"/>
    </source>
</evidence>
<accession>A0ABU6GR29</accession>
<evidence type="ECO:0000256" key="1">
    <source>
        <dbReference type="SAM" id="Phobius"/>
    </source>
</evidence>
<keyword evidence="2" id="KW-0378">Hydrolase</keyword>
<name>A0ABU6GR29_9BACL</name>
<evidence type="ECO:0000313" key="3">
    <source>
        <dbReference type="Proteomes" id="UP001344632"/>
    </source>
</evidence>
<reference evidence="2 3" key="1">
    <citation type="submission" date="2023-03" db="EMBL/GenBank/DDBJ databases">
        <title>Bacillus Genome Sequencing.</title>
        <authorList>
            <person name="Dunlap C."/>
        </authorList>
    </citation>
    <scope>NUCLEOTIDE SEQUENCE [LARGE SCALE GENOMIC DNA]</scope>
    <source>
        <strain evidence="2 3">BD-525</strain>
    </source>
</reference>
<dbReference type="GO" id="GO:0016787">
    <property type="term" value="F:hydrolase activity"/>
    <property type="evidence" value="ECO:0007669"/>
    <property type="project" value="UniProtKB-KW"/>
</dbReference>
<keyword evidence="1" id="KW-0812">Transmembrane</keyword>